<reference evidence="11 13" key="3">
    <citation type="submission" date="2015-07" db="EMBL/GenBank/DDBJ databases">
        <title>Physiological, transcriptional responses and genome re-sequencing of acid resistant extremely thermoacidophilic Metallosphaera sedula SARC-M1.</title>
        <authorList>
            <person name="Ai C."/>
            <person name="McCarthy S."/>
            <person name="Eckrich V."/>
            <person name="Rudrappa D."/>
            <person name="Qiu G."/>
            <person name="Blum P."/>
        </authorList>
    </citation>
    <scope>NUCLEOTIDE SEQUENCE [LARGE SCALE GENOMIC DNA]</scope>
    <source>
        <strain evidence="11 13">SARC-M1</strain>
    </source>
</reference>
<keyword evidence="2 5" id="KW-0812">Transmembrane</keyword>
<dbReference type="Proteomes" id="UP000062475">
    <property type="component" value="Chromosome"/>
</dbReference>
<evidence type="ECO:0000313" key="15">
    <source>
        <dbReference type="Proteomes" id="UP000062398"/>
    </source>
</evidence>
<dbReference type="EMBL" id="CP008822">
    <property type="protein sequence ID" value="AIM28025.1"/>
    <property type="molecule type" value="Genomic_DNA"/>
</dbReference>
<evidence type="ECO:0000256" key="3">
    <source>
        <dbReference type="ARBA" id="ARBA00022989"/>
    </source>
</evidence>
<reference evidence="6 12" key="1">
    <citation type="journal article" date="2014" name="J. Bacteriol.">
        <title>Role of an Archaeal PitA Transporter in the Copper and Arsenic Resistance of Metallosphaera sedula, an Extreme Thermoacidophile.</title>
        <authorList>
            <person name="McCarthy S."/>
            <person name="Ai C."/>
            <person name="Wheaton G."/>
            <person name="Tevatia R."/>
            <person name="Eckrich V."/>
            <person name="Kelly R."/>
            <person name="Blum P."/>
        </authorList>
    </citation>
    <scope>NUCLEOTIDE SEQUENCE [LARGE SCALE GENOMIC DNA]</scope>
    <source>
        <strain evidence="6 12">CuR1</strain>
    </source>
</reference>
<dbReference type="GO" id="GO:0016491">
    <property type="term" value="F:oxidoreductase activity"/>
    <property type="evidence" value="ECO:0007669"/>
    <property type="project" value="UniProtKB-KW"/>
</dbReference>
<dbReference type="EC" id="1.6.5.3" evidence="6"/>
<evidence type="ECO:0000313" key="9">
    <source>
        <dbReference type="EMBL" id="AKV79346.1"/>
    </source>
</evidence>
<dbReference type="GeneID" id="97612994"/>
<gene>
    <name evidence="6" type="ORF">HA72_1901</name>
    <name evidence="7" type="ORF">MsedA_1949</name>
    <name evidence="8" type="ORF">MsedB_1951</name>
    <name evidence="9" type="ORF">MsedC_1949</name>
    <name evidence="10" type="ORF">MsedD_1950</name>
    <name evidence="11" type="ORF">MsedE_1950</name>
</gene>
<feature type="transmembrane region" description="Helical" evidence="5">
    <location>
        <begin position="37"/>
        <end position="56"/>
    </location>
</feature>
<dbReference type="Proteomes" id="UP000061362">
    <property type="component" value="Chromosome"/>
</dbReference>
<dbReference type="RefSeq" id="WP_012021828.1">
    <property type="nucleotide sequence ID" value="NZ_CP008822.1"/>
</dbReference>
<accession>A0A088E9N3</accession>
<evidence type="ECO:0000313" key="10">
    <source>
        <dbReference type="EMBL" id="AKV81591.1"/>
    </source>
</evidence>
<evidence type="ECO:0000313" key="8">
    <source>
        <dbReference type="EMBL" id="AKV77095.1"/>
    </source>
</evidence>
<comment type="subcellular location">
    <subcellularLocation>
        <location evidence="1">Membrane</location>
        <topology evidence="1">Multi-pass membrane protein</topology>
    </subcellularLocation>
</comment>
<evidence type="ECO:0000313" key="16">
    <source>
        <dbReference type="Proteomes" id="UP000062475"/>
    </source>
</evidence>
<keyword evidence="7" id="KW-0830">Ubiquinone</keyword>
<feature type="transmembrane region" description="Helical" evidence="5">
    <location>
        <begin position="6"/>
        <end position="25"/>
    </location>
</feature>
<sequence length="96" mass="10264">MNPIVVDTALVVASLLVAIGIYGLLNSKNVIRVLLSSEIILNASILLIFSMSSLAGKSYTPLIFSVFAIGMALTEVVVAFASIILYYRQKGSLEVD</sequence>
<evidence type="ECO:0000313" key="14">
    <source>
        <dbReference type="Proteomes" id="UP000061362"/>
    </source>
</evidence>
<evidence type="ECO:0000256" key="1">
    <source>
        <dbReference type="ARBA" id="ARBA00004141"/>
    </source>
</evidence>
<evidence type="ECO:0000256" key="5">
    <source>
        <dbReference type="SAM" id="Phobius"/>
    </source>
</evidence>
<evidence type="ECO:0000313" key="17">
    <source>
        <dbReference type="Proteomes" id="UP000068832"/>
    </source>
</evidence>
<dbReference type="EMBL" id="CP012176">
    <property type="protein sequence ID" value="AKV83823.1"/>
    <property type="molecule type" value="Genomic_DNA"/>
</dbReference>
<dbReference type="NCBIfam" id="NF004320">
    <property type="entry name" value="PRK05715.1-2"/>
    <property type="match status" value="1"/>
</dbReference>
<dbReference type="GO" id="GO:0016020">
    <property type="term" value="C:membrane"/>
    <property type="evidence" value="ECO:0007669"/>
    <property type="project" value="UniProtKB-SubCell"/>
</dbReference>
<keyword evidence="4 5" id="KW-0472">Membrane</keyword>
<dbReference type="OrthoDB" id="44109at2157"/>
<evidence type="ECO:0000313" key="11">
    <source>
        <dbReference type="EMBL" id="AKV83823.1"/>
    </source>
</evidence>
<dbReference type="Proteomes" id="UP000056255">
    <property type="component" value="Chromosome"/>
</dbReference>
<evidence type="ECO:0000313" key="13">
    <source>
        <dbReference type="Proteomes" id="UP000056255"/>
    </source>
</evidence>
<dbReference type="Gene3D" id="1.10.287.3510">
    <property type="match status" value="1"/>
</dbReference>
<dbReference type="EMBL" id="CP012172">
    <property type="protein sequence ID" value="AKV74858.1"/>
    <property type="molecule type" value="Genomic_DNA"/>
</dbReference>
<feature type="transmembrane region" description="Helical" evidence="5">
    <location>
        <begin position="62"/>
        <end position="87"/>
    </location>
</feature>
<proteinExistence type="predicted"/>
<dbReference type="EMBL" id="CP012175">
    <property type="protein sequence ID" value="AKV81591.1"/>
    <property type="molecule type" value="Genomic_DNA"/>
</dbReference>
<evidence type="ECO:0000313" key="7">
    <source>
        <dbReference type="EMBL" id="AKV74858.1"/>
    </source>
</evidence>
<organism evidence="6 12">
    <name type="scientific">Metallosphaera sedula</name>
    <dbReference type="NCBI Taxonomy" id="43687"/>
    <lineage>
        <taxon>Archaea</taxon>
        <taxon>Thermoproteota</taxon>
        <taxon>Thermoprotei</taxon>
        <taxon>Sulfolobales</taxon>
        <taxon>Sulfolobaceae</taxon>
        <taxon>Metallosphaera</taxon>
    </lineage>
</organism>
<keyword evidence="6" id="KW-0560">Oxidoreductase</keyword>
<protein>
    <submittedName>
        <fullName evidence="6">NADH dehydrogenase subunit K</fullName>
        <ecNumber evidence="6">1.6.5.3</ecNumber>
    </submittedName>
    <submittedName>
        <fullName evidence="7">NADH-ubiquinone oxidoreductase subunit 4L</fullName>
    </submittedName>
</protein>
<dbReference type="AlphaFoldDB" id="A0A088E9N3"/>
<dbReference type="InterPro" id="IPR039428">
    <property type="entry name" value="NUOK/Mnh_C1-like"/>
</dbReference>
<evidence type="ECO:0000313" key="6">
    <source>
        <dbReference type="EMBL" id="AIM28025.1"/>
    </source>
</evidence>
<name>A0A088E9N3_9CREN</name>
<dbReference type="Proteomes" id="UP000029084">
    <property type="component" value="Chromosome"/>
</dbReference>
<evidence type="ECO:0000256" key="2">
    <source>
        <dbReference type="ARBA" id="ARBA00022692"/>
    </source>
</evidence>
<dbReference type="EMBL" id="CP012174">
    <property type="protein sequence ID" value="AKV79346.1"/>
    <property type="molecule type" value="Genomic_DNA"/>
</dbReference>
<evidence type="ECO:0000313" key="12">
    <source>
        <dbReference type="Proteomes" id="UP000029084"/>
    </source>
</evidence>
<keyword evidence="3 5" id="KW-1133">Transmembrane helix</keyword>
<evidence type="ECO:0000256" key="4">
    <source>
        <dbReference type="ARBA" id="ARBA00023136"/>
    </source>
</evidence>
<dbReference type="OMA" id="MEFGYIG"/>
<dbReference type="Proteomes" id="UP000062398">
    <property type="component" value="Chromosome"/>
</dbReference>
<reference evidence="14 15" key="2">
    <citation type="journal article" date="2015" name="Genome Announc.">
        <title>Complete Genome Sequences of Evolved Arsenate-Resistant Metallosphaera sedula Strains.</title>
        <authorList>
            <person name="Ai C."/>
            <person name="McCarthy S."/>
            <person name="Schackwitz W."/>
            <person name="Martin J."/>
            <person name="Lipzen A."/>
            <person name="Blum P."/>
        </authorList>
    </citation>
    <scope>NUCLEOTIDE SEQUENCE [LARGE SCALE GENOMIC DNA]</scope>
    <source>
        <strain evidence="9 15">ARS120-1</strain>
        <strain evidence="10 14">ARS120-2</strain>
        <strain evidence="7 17">ARS50-1</strain>
        <strain evidence="8 16">ARS50-2</strain>
    </source>
</reference>
<dbReference type="PATRIC" id="fig|43687.5.peg.2059"/>
<dbReference type="EMBL" id="CP012173">
    <property type="protein sequence ID" value="AKV77095.1"/>
    <property type="molecule type" value="Genomic_DNA"/>
</dbReference>
<dbReference type="Proteomes" id="UP000068832">
    <property type="component" value="Chromosome"/>
</dbReference>
<dbReference type="Pfam" id="PF00420">
    <property type="entry name" value="Oxidored_q2"/>
    <property type="match status" value="1"/>
</dbReference>